<dbReference type="AlphaFoldDB" id="A0A6G0U2J5"/>
<gene>
    <name evidence="1" type="ORF">AGLY_003373</name>
</gene>
<keyword evidence="2" id="KW-1185">Reference proteome</keyword>
<dbReference type="OrthoDB" id="6416242at2759"/>
<sequence length="285" mass="32452">MLIAEKAKGLWDKLRRCFCNAVSRRRDKKSGQAAKKMTPWKYEHQMSFILPYLEKKSMTTSNLNSSIVNEEHCINGHIDSNDKIQGIHVDNFQNANDETEEILVEEGNVDGIGNQAQNIQSFENNDTSEISQIKHPEKAEVQLYNLKKNKKVNSNNNPTLQMLKENAAIRKMKREEKIIKLKVPTVFENMDETDIFFLSMSKMTKQLPQVEQAKIKLLLSNSVLQAEIRNTSAPTVSLPISSPNLSEAATSSSQYSTISSEESQLHYKPTIGEMLNMSHELEYFP</sequence>
<accession>A0A6G0U2J5</accession>
<protein>
    <recommendedName>
        <fullName evidence="3">BESS domain-containing protein</fullName>
    </recommendedName>
</protein>
<organism evidence="1 2">
    <name type="scientific">Aphis glycines</name>
    <name type="common">Soybean aphid</name>
    <dbReference type="NCBI Taxonomy" id="307491"/>
    <lineage>
        <taxon>Eukaryota</taxon>
        <taxon>Metazoa</taxon>
        <taxon>Ecdysozoa</taxon>
        <taxon>Arthropoda</taxon>
        <taxon>Hexapoda</taxon>
        <taxon>Insecta</taxon>
        <taxon>Pterygota</taxon>
        <taxon>Neoptera</taxon>
        <taxon>Paraneoptera</taxon>
        <taxon>Hemiptera</taxon>
        <taxon>Sternorrhyncha</taxon>
        <taxon>Aphidomorpha</taxon>
        <taxon>Aphidoidea</taxon>
        <taxon>Aphididae</taxon>
        <taxon>Aphidini</taxon>
        <taxon>Aphis</taxon>
        <taxon>Aphis</taxon>
    </lineage>
</organism>
<comment type="caution">
    <text evidence="1">The sequence shown here is derived from an EMBL/GenBank/DDBJ whole genome shotgun (WGS) entry which is preliminary data.</text>
</comment>
<evidence type="ECO:0000313" key="1">
    <source>
        <dbReference type="EMBL" id="KAE9542512.1"/>
    </source>
</evidence>
<name>A0A6G0U2J5_APHGL</name>
<evidence type="ECO:0000313" key="2">
    <source>
        <dbReference type="Proteomes" id="UP000475862"/>
    </source>
</evidence>
<dbReference type="Proteomes" id="UP000475862">
    <property type="component" value="Unassembled WGS sequence"/>
</dbReference>
<evidence type="ECO:0008006" key="3">
    <source>
        <dbReference type="Google" id="ProtNLM"/>
    </source>
</evidence>
<proteinExistence type="predicted"/>
<dbReference type="EMBL" id="VYZN01000010">
    <property type="protein sequence ID" value="KAE9542512.1"/>
    <property type="molecule type" value="Genomic_DNA"/>
</dbReference>
<reference evidence="1 2" key="1">
    <citation type="submission" date="2019-08" db="EMBL/GenBank/DDBJ databases">
        <title>The genome of the soybean aphid Biotype 1, its phylome, world population structure and adaptation to the North American continent.</title>
        <authorList>
            <person name="Giordano R."/>
            <person name="Donthu R.K."/>
            <person name="Hernandez A.G."/>
            <person name="Wright C.L."/>
            <person name="Zimin A.V."/>
        </authorList>
    </citation>
    <scope>NUCLEOTIDE SEQUENCE [LARGE SCALE GENOMIC DNA]</scope>
    <source>
        <tissue evidence="1">Whole aphids</tissue>
    </source>
</reference>